<proteinExistence type="predicted"/>
<name>A0AAD5PHF0_9FUNG</name>
<protein>
    <submittedName>
        <fullName evidence="1">Uncharacterized protein</fullName>
    </submittedName>
</protein>
<comment type="caution">
    <text evidence="1">The sequence shown here is derived from an EMBL/GenBank/DDBJ whole genome shotgun (WGS) entry which is preliminary data.</text>
</comment>
<evidence type="ECO:0000313" key="2">
    <source>
        <dbReference type="Proteomes" id="UP001209540"/>
    </source>
</evidence>
<reference evidence="1" key="1">
    <citation type="journal article" date="2022" name="IScience">
        <title>Evolution of zygomycete secretomes and the origins of terrestrial fungal ecologies.</title>
        <authorList>
            <person name="Chang Y."/>
            <person name="Wang Y."/>
            <person name="Mondo S."/>
            <person name="Ahrendt S."/>
            <person name="Andreopoulos W."/>
            <person name="Barry K."/>
            <person name="Beard J."/>
            <person name="Benny G.L."/>
            <person name="Blankenship S."/>
            <person name="Bonito G."/>
            <person name="Cuomo C."/>
            <person name="Desiro A."/>
            <person name="Gervers K.A."/>
            <person name="Hundley H."/>
            <person name="Kuo A."/>
            <person name="LaButti K."/>
            <person name="Lang B.F."/>
            <person name="Lipzen A."/>
            <person name="O'Donnell K."/>
            <person name="Pangilinan J."/>
            <person name="Reynolds N."/>
            <person name="Sandor L."/>
            <person name="Smith M.E."/>
            <person name="Tsang A."/>
            <person name="Grigoriev I.V."/>
            <person name="Stajich J.E."/>
            <person name="Spatafora J.W."/>
        </authorList>
    </citation>
    <scope>NUCLEOTIDE SEQUENCE</scope>
    <source>
        <strain evidence="1">RSA 2281</strain>
    </source>
</reference>
<organism evidence="1 2">
    <name type="scientific">Phascolomyces articulosus</name>
    <dbReference type="NCBI Taxonomy" id="60185"/>
    <lineage>
        <taxon>Eukaryota</taxon>
        <taxon>Fungi</taxon>
        <taxon>Fungi incertae sedis</taxon>
        <taxon>Mucoromycota</taxon>
        <taxon>Mucoromycotina</taxon>
        <taxon>Mucoromycetes</taxon>
        <taxon>Mucorales</taxon>
        <taxon>Lichtheimiaceae</taxon>
        <taxon>Phascolomyces</taxon>
    </lineage>
</organism>
<reference evidence="1" key="2">
    <citation type="submission" date="2023-02" db="EMBL/GenBank/DDBJ databases">
        <authorList>
            <consortium name="DOE Joint Genome Institute"/>
            <person name="Mondo S.J."/>
            <person name="Chang Y."/>
            <person name="Wang Y."/>
            <person name="Ahrendt S."/>
            <person name="Andreopoulos W."/>
            <person name="Barry K."/>
            <person name="Beard J."/>
            <person name="Benny G.L."/>
            <person name="Blankenship S."/>
            <person name="Bonito G."/>
            <person name="Cuomo C."/>
            <person name="Desiro A."/>
            <person name="Gervers K.A."/>
            <person name="Hundley H."/>
            <person name="Kuo A."/>
            <person name="LaButti K."/>
            <person name="Lang B.F."/>
            <person name="Lipzen A."/>
            <person name="O'Donnell K."/>
            <person name="Pangilinan J."/>
            <person name="Reynolds N."/>
            <person name="Sandor L."/>
            <person name="Smith M.W."/>
            <person name="Tsang A."/>
            <person name="Grigoriev I.V."/>
            <person name="Stajich J.E."/>
            <person name="Spatafora J.W."/>
        </authorList>
    </citation>
    <scope>NUCLEOTIDE SEQUENCE</scope>
    <source>
        <strain evidence="1">RSA 2281</strain>
    </source>
</reference>
<dbReference type="AlphaFoldDB" id="A0AAD5PHF0"/>
<gene>
    <name evidence="1" type="ORF">BDA99DRAFT_594820</name>
</gene>
<evidence type="ECO:0000313" key="1">
    <source>
        <dbReference type="EMBL" id="KAI9271689.1"/>
    </source>
</evidence>
<dbReference type="Proteomes" id="UP001209540">
    <property type="component" value="Unassembled WGS sequence"/>
</dbReference>
<sequence length="139" mass="16507">MMERTSILQTKFLLSIPFLPENALLTKMLPIIIHQPKSKCHTLHQSPLWNQLPEPKDLTSNSIFKTTKKLFLHQRLEHTINDNPNRLLALCRPKLILNPILWILMTRKERSCYIRWRMGWLSGGRPKPCIKFRYHSLNK</sequence>
<dbReference type="EMBL" id="JAIXMP010000006">
    <property type="protein sequence ID" value="KAI9271689.1"/>
    <property type="molecule type" value="Genomic_DNA"/>
</dbReference>
<accession>A0AAD5PHF0</accession>
<keyword evidence="2" id="KW-1185">Reference proteome</keyword>